<evidence type="ECO:0000313" key="5">
    <source>
        <dbReference type="EMBL" id="KKA24526.1"/>
    </source>
</evidence>
<dbReference type="GeneID" id="25313778"/>
<dbReference type="GO" id="GO:0031380">
    <property type="term" value="C:nuclear RNA-directed RNA polymerase complex"/>
    <property type="evidence" value="ECO:0007669"/>
    <property type="project" value="TreeGrafter"/>
</dbReference>
<feature type="domain" description="RDRP core" evidence="3">
    <location>
        <begin position="478"/>
        <end position="562"/>
    </location>
</feature>
<reference evidence="5 6" key="1">
    <citation type="submission" date="2015-04" db="EMBL/GenBank/DDBJ databases">
        <authorList>
            <person name="Heijne W.H."/>
            <person name="Fedorova N.D."/>
            <person name="Nierman W.C."/>
            <person name="Vollebregt A.W."/>
            <person name="Zhao Z."/>
            <person name="Wu L."/>
            <person name="Kumar M."/>
            <person name="Stam H."/>
            <person name="van den Berg M.A."/>
            <person name="Pel H.J."/>
        </authorList>
    </citation>
    <scope>NUCLEOTIDE SEQUENCE [LARGE SCALE GENOMIC DNA]</scope>
    <source>
        <strain evidence="5 6">CBS 393.64</strain>
    </source>
</reference>
<evidence type="ECO:0000256" key="2">
    <source>
        <dbReference type="SAM" id="Coils"/>
    </source>
</evidence>
<dbReference type="PANTHER" id="PTHR23079:SF17">
    <property type="entry name" value="RNA-DEPENDENT RNA POLYMERASE"/>
    <property type="match status" value="1"/>
</dbReference>
<dbReference type="OrthoDB" id="6513042at2759"/>
<dbReference type="Proteomes" id="UP000053958">
    <property type="component" value="Unassembled WGS sequence"/>
</dbReference>
<keyword evidence="2" id="KW-0175">Coiled coil</keyword>
<dbReference type="GO" id="GO:0003968">
    <property type="term" value="F:RNA-directed RNA polymerase activity"/>
    <property type="evidence" value="ECO:0007669"/>
    <property type="project" value="UniProtKB-KW"/>
</dbReference>
<dbReference type="InterPro" id="IPR007855">
    <property type="entry name" value="RDRP"/>
</dbReference>
<dbReference type="Pfam" id="PF25358">
    <property type="entry name" value="PH_fung_RdRP"/>
    <property type="match status" value="1"/>
</dbReference>
<comment type="caution">
    <text evidence="5">The sequence shown here is derived from an EMBL/GenBank/DDBJ whole genome shotgun (WGS) entry which is preliminary data.</text>
</comment>
<evidence type="ECO:0000259" key="3">
    <source>
        <dbReference type="Pfam" id="PF05183"/>
    </source>
</evidence>
<keyword evidence="1 5" id="KW-0696">RNA-directed RNA polymerase</keyword>
<dbReference type="EC" id="2.7.7.48" evidence="1"/>
<dbReference type="PANTHER" id="PTHR23079">
    <property type="entry name" value="RNA-DEPENDENT RNA POLYMERASE"/>
    <property type="match status" value="1"/>
</dbReference>
<comment type="similarity">
    <text evidence="1">Belongs to the RdRP family.</text>
</comment>
<dbReference type="Pfam" id="PF05183">
    <property type="entry name" value="RdRP"/>
    <property type="match status" value="2"/>
</dbReference>
<feature type="domain" description="RDRP core" evidence="3">
    <location>
        <begin position="295"/>
        <end position="454"/>
    </location>
</feature>
<proteinExistence type="inferred from homology"/>
<evidence type="ECO:0000313" key="6">
    <source>
        <dbReference type="Proteomes" id="UP000053958"/>
    </source>
</evidence>
<dbReference type="RefSeq" id="XP_013331138.1">
    <property type="nucleotide sequence ID" value="XM_013475684.1"/>
</dbReference>
<evidence type="ECO:0000256" key="1">
    <source>
        <dbReference type="RuleBase" id="RU363098"/>
    </source>
</evidence>
<evidence type="ECO:0000259" key="4">
    <source>
        <dbReference type="Pfam" id="PF25358"/>
    </source>
</evidence>
<dbReference type="GO" id="GO:0003723">
    <property type="term" value="F:RNA binding"/>
    <property type="evidence" value="ECO:0007669"/>
    <property type="project" value="UniProtKB-KW"/>
</dbReference>
<dbReference type="EMBL" id="LASV01000060">
    <property type="protein sequence ID" value="KKA24526.1"/>
    <property type="molecule type" value="Genomic_DNA"/>
</dbReference>
<sequence>MTLQEKRRAFYIVSLSCGVFDYLEETPIFREYHSLAETGMIKFGYTILVVTIQNPSNLQKKYRLEFDYWSMYGSIYHGGYTTQSLVFTCTGAPRIYEIATRASITTTKDKEDKNRKRLSFLNDGHKHIVATCFTYRVLLRDTTDIRLVHMLSNERYIPPLDRWIDRRFPDSVPYAEQLGKFLVLLTAQIFPFRIKYQLQMLVWNGELPPSTVIGLFPYAYALLSRRRLDVAVNVFQKLPRKLQRPCPNVDSSEFDSERLIEILTEIEEGKVSEFLDTGRPGHVHQNQTEVHRATVAPTGIYLCGPYPETQNRVLRRFSRFNDFFLRVEFVEETGDPIMYDITSNLDGIYYDRFRMILRDGIIIADRHFNFLGFSHSSLRARTCWFMANFICNGELVDVSRMIHKLGNFQHIYSPAKFAARIGQTFSDTLTSIAIDPRIVRRAEDVERNGRVFSDESILSRIGSAYSVSDSIISSKKGPEIMLRKSMVKFEAADDWNIETCGSGIEKLPFFLNAQLIKILEDLGVPAEAFLELQGDEIETLRQTVQSAEQTAKFLEQSHMARSTRLP</sequence>
<dbReference type="STRING" id="1408163.A0A0F4Z358"/>
<accession>A0A0F4Z358</accession>
<keyword evidence="1" id="KW-0548">Nucleotidyltransferase</keyword>
<keyword evidence="6" id="KW-1185">Reference proteome</keyword>
<feature type="domain" description="RdRP-like PH" evidence="4">
    <location>
        <begin position="9"/>
        <end position="169"/>
    </location>
</feature>
<dbReference type="AlphaFoldDB" id="A0A0F4Z358"/>
<dbReference type="InterPro" id="IPR057503">
    <property type="entry name" value="PH_RdRP"/>
</dbReference>
<dbReference type="GO" id="GO:0030422">
    <property type="term" value="P:siRNA processing"/>
    <property type="evidence" value="ECO:0007669"/>
    <property type="project" value="TreeGrafter"/>
</dbReference>
<name>A0A0F4Z358_RASE3</name>
<dbReference type="InterPro" id="IPR057596">
    <property type="entry name" value="RDRP_core"/>
</dbReference>
<comment type="catalytic activity">
    <reaction evidence="1">
        <text>RNA(n) + a ribonucleoside 5'-triphosphate = RNA(n+1) + diphosphate</text>
        <dbReference type="Rhea" id="RHEA:21248"/>
        <dbReference type="Rhea" id="RHEA-COMP:14527"/>
        <dbReference type="Rhea" id="RHEA-COMP:17342"/>
        <dbReference type="ChEBI" id="CHEBI:33019"/>
        <dbReference type="ChEBI" id="CHEBI:61557"/>
        <dbReference type="ChEBI" id="CHEBI:140395"/>
        <dbReference type="EC" id="2.7.7.48"/>
    </reaction>
</comment>
<protein>
    <recommendedName>
        <fullName evidence="1">RNA-dependent RNA polymerase</fullName>
        <ecNumber evidence="1">2.7.7.48</ecNumber>
    </recommendedName>
</protein>
<keyword evidence="1" id="KW-0694">RNA-binding</keyword>
<keyword evidence="1" id="KW-0808">Transferase</keyword>
<feature type="coiled-coil region" evidence="2">
    <location>
        <begin position="530"/>
        <end position="557"/>
    </location>
</feature>
<gene>
    <name evidence="5" type="ORF">T310_1427</name>
</gene>
<organism evidence="5 6">
    <name type="scientific">Rasamsonia emersonii (strain ATCC 16479 / CBS 393.64 / IMI 116815)</name>
    <dbReference type="NCBI Taxonomy" id="1408163"/>
    <lineage>
        <taxon>Eukaryota</taxon>
        <taxon>Fungi</taxon>
        <taxon>Dikarya</taxon>
        <taxon>Ascomycota</taxon>
        <taxon>Pezizomycotina</taxon>
        <taxon>Eurotiomycetes</taxon>
        <taxon>Eurotiomycetidae</taxon>
        <taxon>Eurotiales</taxon>
        <taxon>Trichocomaceae</taxon>
        <taxon>Rasamsonia</taxon>
    </lineage>
</organism>